<keyword evidence="2" id="KW-1185">Reference proteome</keyword>
<name>A0AAV4QMQ1_CAEEX</name>
<dbReference type="AlphaFoldDB" id="A0AAV4QMQ1"/>
<sequence length="82" mass="9353">MKEGETMEGYIYRIQSSSPPLLPLRGSNIPKGQHFLGKVEGDGGRGGVFETSSSFGRVDPNRMWNPDLEWWAQKNTQRERKK</sequence>
<evidence type="ECO:0000313" key="1">
    <source>
        <dbReference type="EMBL" id="GIY10465.1"/>
    </source>
</evidence>
<reference evidence="1 2" key="1">
    <citation type="submission" date="2021-06" db="EMBL/GenBank/DDBJ databases">
        <title>Caerostris extrusa draft genome.</title>
        <authorList>
            <person name="Kono N."/>
            <person name="Arakawa K."/>
        </authorList>
    </citation>
    <scope>NUCLEOTIDE SEQUENCE [LARGE SCALE GENOMIC DNA]</scope>
</reference>
<protein>
    <submittedName>
        <fullName evidence="1">Uncharacterized protein</fullName>
    </submittedName>
</protein>
<evidence type="ECO:0000313" key="2">
    <source>
        <dbReference type="Proteomes" id="UP001054945"/>
    </source>
</evidence>
<dbReference type="Proteomes" id="UP001054945">
    <property type="component" value="Unassembled WGS sequence"/>
</dbReference>
<gene>
    <name evidence="1" type="ORF">CEXT_181941</name>
</gene>
<organism evidence="1 2">
    <name type="scientific">Caerostris extrusa</name>
    <name type="common">Bark spider</name>
    <name type="synonym">Caerostris bankana</name>
    <dbReference type="NCBI Taxonomy" id="172846"/>
    <lineage>
        <taxon>Eukaryota</taxon>
        <taxon>Metazoa</taxon>
        <taxon>Ecdysozoa</taxon>
        <taxon>Arthropoda</taxon>
        <taxon>Chelicerata</taxon>
        <taxon>Arachnida</taxon>
        <taxon>Araneae</taxon>
        <taxon>Araneomorphae</taxon>
        <taxon>Entelegynae</taxon>
        <taxon>Araneoidea</taxon>
        <taxon>Araneidae</taxon>
        <taxon>Caerostris</taxon>
    </lineage>
</organism>
<dbReference type="EMBL" id="BPLR01006528">
    <property type="protein sequence ID" value="GIY10465.1"/>
    <property type="molecule type" value="Genomic_DNA"/>
</dbReference>
<proteinExistence type="predicted"/>
<accession>A0AAV4QMQ1</accession>
<comment type="caution">
    <text evidence="1">The sequence shown here is derived from an EMBL/GenBank/DDBJ whole genome shotgun (WGS) entry which is preliminary data.</text>
</comment>